<dbReference type="InterPro" id="IPR015919">
    <property type="entry name" value="Cadherin-like_sf"/>
</dbReference>
<protein>
    <submittedName>
        <fullName evidence="6">FG-GAP repeatand Cadherin domain containing protein</fullName>
    </submittedName>
</protein>
<dbReference type="EMBL" id="CP003659">
    <property type="protein sequence ID" value="AFZ60571.1"/>
    <property type="molecule type" value="Genomic_DNA"/>
</dbReference>
<dbReference type="RefSeq" id="WP_015217185.1">
    <property type="nucleotide sequence ID" value="NC_019771.1"/>
</dbReference>
<sequence length="1264" mass="132297">MTEKVDISTLNGTNGFTFINGNTNDDNLGYSVSSAGDINGDGVDDIIIGAPQADPQAKGNAGASYVVFGSKNGFAPTIDISTLNGINGFTILGATESEAAGRSISAAGDVNGDGIDDIIIGAPFADTNNNNNIGSSYVVFGKNSFSSNSTIDLSNLGNNGLVINGLNAEDELGYSVSSAGDINNDGIDDLIIGAPNAYTTSNGKPGQTYIVFGASNFDSSFNLNSLNGSNGFVINGQSIEDYSGLSVSSAGDINNDGIDDLIIGAPQAAPNGTNSGQAYIVFGKNGSFDSAINLADIDGTNGFIINGQEGDKLGFSVSSAGDINNDGIDDLIIGAHDADPNGIMNAGQSYVVFGKNGNFDPIFDLSTLNGNNGFVINGINEFDNSGWSVSGVGDISGDGIDDLIVSANNADPNGESSGQSYVVFGKNGSFASAINLTDIDGTNGFIIDGIAEFDNLGNSVSGAGDVNGDGIADLILSAPFASSQSGEGYIIFGINSAPTDLLLSNNSINENVASETVIGTFTTTDPNVKVQTFSYSLVAGNGDADNDAFVIDNGSLKIKLSPDFESKAVYNIRVKTTDQGGLSYEKELTINVNDLDDEGNNTAPTDLALTAITIDENVASETVIGTFITTDSDAGDTFTYSLIDDDNYPDNGAFSIDGGNLKINQSPDFETKSSYLIKVKTTDQDGLSYEKELTINVNDINETGTNVAPTDLALTAITIDENVASETVIGTFITTDSDAGDTFTYSLVDDDNYPDNSAFSIDGENLKITQSPDFETKSSYLIKVKTTDQDGLSYEKELIINVNDINETGTNVAPTDLALTAITIDENVASETVIGTFITTDSDAGDTFTYSLVDDDNYPDNSVFSIDGENLKINQSPDFETKSSYLIKVKTTDQDGLFYEKELTINVNDINEGPTSGGSSTTKLVKISDDVFQIQTNNSKATLEVTLTGLSSSLVNELGAFTVDDAAGTINGIAPGEVGYAEAALANSKVIFSAISKIPQQFDANNINKLLGFDPNDNLRFYVVKNGSTDSVKAGITSISNLIFPSSSTLQSTDLGNNNFSLAWEDGSGNPQGFEDLVVKIQATDNPLPLGTGLQDRSQGENIDLRDVSGLVTAEFTVYREAAFDNYVGFYKVTDENGGIDIDGDGTADILPGQSGYTQAVVNQHLSNLGLSVTNGQTANFSGTLEGGAIYVPFLIVNSRPDAVLDNNVSNDPAVYFTFLGANSDQTDHVRLLGDNTFGFEDLVNGGDGDFNDIVVKFELQAIA</sequence>
<organism evidence="6 7">
    <name type="scientific">Anabaena cylindrica (strain ATCC 27899 / PCC 7122)</name>
    <dbReference type="NCBI Taxonomy" id="272123"/>
    <lineage>
        <taxon>Bacteria</taxon>
        <taxon>Bacillati</taxon>
        <taxon>Cyanobacteriota</taxon>
        <taxon>Cyanophyceae</taxon>
        <taxon>Nostocales</taxon>
        <taxon>Nostocaceae</taxon>
        <taxon>Anabaena</taxon>
    </lineage>
</organism>
<evidence type="ECO:0000256" key="4">
    <source>
        <dbReference type="ARBA" id="ARBA00023180"/>
    </source>
</evidence>
<dbReference type="HOGENOM" id="CLU_264498_0_0_3"/>
<keyword evidence="1" id="KW-0732">Signal</keyword>
<evidence type="ECO:0000256" key="1">
    <source>
        <dbReference type="ARBA" id="ARBA00022729"/>
    </source>
</evidence>
<evidence type="ECO:0000256" key="3">
    <source>
        <dbReference type="ARBA" id="ARBA00022801"/>
    </source>
</evidence>
<evidence type="ECO:0000256" key="2">
    <source>
        <dbReference type="ARBA" id="ARBA00022737"/>
    </source>
</evidence>
<dbReference type="Pfam" id="PF13448">
    <property type="entry name" value="DUF4114"/>
    <property type="match status" value="1"/>
</dbReference>
<dbReference type="SUPFAM" id="SSF49313">
    <property type="entry name" value="Cadherin-like"/>
    <property type="match status" value="4"/>
</dbReference>
<gene>
    <name evidence="6" type="ordered locus">Anacy_5242</name>
</gene>
<dbReference type="InterPro" id="IPR002126">
    <property type="entry name" value="Cadherin-like_dom"/>
</dbReference>
<dbReference type="PRINTS" id="PR01185">
    <property type="entry name" value="INTEGRINA"/>
</dbReference>
<dbReference type="SUPFAM" id="SSF69318">
    <property type="entry name" value="Integrin alpha N-terminal domain"/>
    <property type="match status" value="2"/>
</dbReference>
<dbReference type="Gene3D" id="2.130.10.130">
    <property type="entry name" value="Integrin alpha, N-terminal"/>
    <property type="match status" value="4"/>
</dbReference>
<dbReference type="CDD" id="cd11304">
    <property type="entry name" value="Cadherin_repeat"/>
    <property type="match status" value="4"/>
</dbReference>
<dbReference type="eggNOG" id="COG2931">
    <property type="taxonomic scope" value="Bacteria"/>
</dbReference>
<evidence type="ECO:0000313" key="6">
    <source>
        <dbReference type="EMBL" id="AFZ60571.1"/>
    </source>
</evidence>
<dbReference type="PROSITE" id="PS51470">
    <property type="entry name" value="FG_GAP"/>
    <property type="match status" value="5"/>
</dbReference>
<dbReference type="PATRIC" id="fig|272123.3.peg.5692"/>
<dbReference type="GO" id="GO:0005509">
    <property type="term" value="F:calcium ion binding"/>
    <property type="evidence" value="ECO:0007669"/>
    <property type="project" value="InterPro"/>
</dbReference>
<dbReference type="Gene3D" id="2.60.40.60">
    <property type="entry name" value="Cadherins"/>
    <property type="match status" value="3"/>
</dbReference>
<reference evidence="7" key="1">
    <citation type="journal article" date="2013" name="Proc. Natl. Acad. Sci. U.S.A.">
        <title>Improving the coverage of the cyanobacterial phylum using diversity-driven genome sequencing.</title>
        <authorList>
            <person name="Shih P.M."/>
            <person name="Wu D."/>
            <person name="Latifi A."/>
            <person name="Axen S.D."/>
            <person name="Fewer D.P."/>
            <person name="Talla E."/>
            <person name="Calteau A."/>
            <person name="Cai F."/>
            <person name="Tandeau de Marsac N."/>
            <person name="Rippka R."/>
            <person name="Herdman M."/>
            <person name="Sivonen K."/>
            <person name="Coursin T."/>
            <person name="Laurent T."/>
            <person name="Goodwin L."/>
            <person name="Nolan M."/>
            <person name="Davenport K.W."/>
            <person name="Han C.S."/>
            <person name="Rubin E.M."/>
            <person name="Eisen J.A."/>
            <person name="Woyke T."/>
            <person name="Gugger M."/>
            <person name="Kerfeld C.A."/>
        </authorList>
    </citation>
    <scope>NUCLEOTIDE SEQUENCE [LARGE SCALE GENOMIC DNA]</scope>
    <source>
        <strain evidence="7">ATCC 27899 / PCC 7122</strain>
    </source>
</reference>
<keyword evidence="3" id="KW-0378">Hydrolase</keyword>
<proteinExistence type="predicted"/>
<dbReference type="InterPro" id="IPR013519">
    <property type="entry name" value="Int_alpha_beta-p"/>
</dbReference>
<evidence type="ECO:0000313" key="7">
    <source>
        <dbReference type="Proteomes" id="UP000010474"/>
    </source>
</evidence>
<feature type="domain" description="Cadherin" evidence="5">
    <location>
        <begin position="606"/>
        <end position="711"/>
    </location>
</feature>
<dbReference type="Pfam" id="PF01839">
    <property type="entry name" value="FG-GAP"/>
    <property type="match status" value="7"/>
</dbReference>
<dbReference type="Pfam" id="PF00028">
    <property type="entry name" value="Cadherin"/>
    <property type="match status" value="2"/>
</dbReference>
<dbReference type="AlphaFoldDB" id="K9ZMY9"/>
<feature type="domain" description="Cadherin" evidence="5">
    <location>
        <begin position="507"/>
        <end position="606"/>
    </location>
</feature>
<dbReference type="eggNOG" id="COG2374">
    <property type="taxonomic scope" value="Bacteria"/>
</dbReference>
<dbReference type="InterPro" id="IPR013517">
    <property type="entry name" value="FG-GAP"/>
</dbReference>
<dbReference type="GO" id="GO:0008305">
    <property type="term" value="C:integrin complex"/>
    <property type="evidence" value="ECO:0007669"/>
    <property type="project" value="InterPro"/>
</dbReference>
<dbReference type="SMART" id="SM00112">
    <property type="entry name" value="CA"/>
    <property type="match status" value="4"/>
</dbReference>
<keyword evidence="4" id="KW-0325">Glycoprotein</keyword>
<dbReference type="GO" id="GO:0016787">
    <property type="term" value="F:hydrolase activity"/>
    <property type="evidence" value="ECO:0007669"/>
    <property type="project" value="UniProtKB-KW"/>
</dbReference>
<dbReference type="PANTHER" id="PTHR23221">
    <property type="entry name" value="GLYCOSYLPHOSPHATIDYLINOSITOL PHOSPHOLIPASE D"/>
    <property type="match status" value="1"/>
</dbReference>
<dbReference type="SMART" id="SM00191">
    <property type="entry name" value="Int_alpha"/>
    <property type="match status" value="7"/>
</dbReference>
<keyword evidence="2" id="KW-0677">Repeat</keyword>
<dbReference type="PROSITE" id="PS50268">
    <property type="entry name" value="CADHERIN_2"/>
    <property type="match status" value="4"/>
</dbReference>
<dbReference type="KEGG" id="acy:Anacy_5242"/>
<dbReference type="InterPro" id="IPR025193">
    <property type="entry name" value="DUF4114"/>
</dbReference>
<dbReference type="eggNOG" id="COG3209">
    <property type="taxonomic scope" value="Bacteria"/>
</dbReference>
<feature type="domain" description="Cadherin" evidence="5">
    <location>
        <begin position="816"/>
        <end position="916"/>
    </location>
</feature>
<dbReference type="SMART" id="SM00736">
    <property type="entry name" value="CADG"/>
    <property type="match status" value="4"/>
</dbReference>
<dbReference type="PANTHER" id="PTHR23221:SF7">
    <property type="entry name" value="PHOSPHATIDYLINOSITOL-GLYCAN-SPECIFIC PHOSPHOLIPASE D"/>
    <property type="match status" value="1"/>
</dbReference>
<keyword evidence="7" id="KW-1185">Reference proteome</keyword>
<dbReference type="GO" id="GO:0007156">
    <property type="term" value="P:homophilic cell adhesion via plasma membrane adhesion molecules"/>
    <property type="evidence" value="ECO:0007669"/>
    <property type="project" value="InterPro"/>
</dbReference>
<dbReference type="InterPro" id="IPR028994">
    <property type="entry name" value="Integrin_alpha_N"/>
</dbReference>
<evidence type="ECO:0000259" key="5">
    <source>
        <dbReference type="PROSITE" id="PS50268"/>
    </source>
</evidence>
<dbReference type="Proteomes" id="UP000010474">
    <property type="component" value="Chromosome"/>
</dbReference>
<dbReference type="InterPro" id="IPR006644">
    <property type="entry name" value="Cadg"/>
</dbReference>
<dbReference type="InterPro" id="IPR000413">
    <property type="entry name" value="Integrin_alpha"/>
</dbReference>
<feature type="domain" description="Cadherin" evidence="5">
    <location>
        <begin position="711"/>
        <end position="816"/>
    </location>
</feature>
<accession>K9ZMY9</accession>
<name>K9ZMY9_ANACC</name>